<feature type="region of interest" description="Disordered" evidence="1">
    <location>
        <begin position="21"/>
        <end position="57"/>
    </location>
</feature>
<feature type="compositionally biased region" description="Basic and acidic residues" evidence="1">
    <location>
        <begin position="153"/>
        <end position="167"/>
    </location>
</feature>
<dbReference type="GO" id="GO:0003723">
    <property type="term" value="F:RNA binding"/>
    <property type="evidence" value="ECO:0007669"/>
    <property type="project" value="InterPro"/>
</dbReference>
<dbReference type="GO" id="GO:0005634">
    <property type="term" value="C:nucleus"/>
    <property type="evidence" value="ECO:0007669"/>
    <property type="project" value="TreeGrafter"/>
</dbReference>
<evidence type="ECO:0000256" key="1">
    <source>
        <dbReference type="SAM" id="MobiDB-lite"/>
    </source>
</evidence>
<dbReference type="PANTHER" id="PTHR13309:SF0">
    <property type="entry name" value="FMR1-INTERACTING PROTEIN NUFIP1"/>
    <property type="match status" value="1"/>
</dbReference>
<feature type="compositionally biased region" description="Polar residues" evidence="1">
    <location>
        <begin position="21"/>
        <end position="34"/>
    </location>
</feature>
<evidence type="ECO:0000313" key="4">
    <source>
        <dbReference type="Proteomes" id="UP000736335"/>
    </source>
</evidence>
<keyword evidence="4" id="KW-1185">Reference proteome</keyword>
<feature type="compositionally biased region" description="Acidic residues" evidence="1">
    <location>
        <begin position="225"/>
        <end position="236"/>
    </location>
</feature>
<protein>
    <submittedName>
        <fullName evidence="3">Nuclear fragile X mental retardation-interacting protein 1-domain-containing protein</fullName>
    </submittedName>
</protein>
<dbReference type="InterPro" id="IPR019496">
    <property type="entry name" value="NUFIP1_cons_dom"/>
</dbReference>
<accession>A0A9P6HGM3</accession>
<proteinExistence type="predicted"/>
<dbReference type="InterPro" id="IPR039136">
    <property type="entry name" value="NUFIP1-like"/>
</dbReference>
<dbReference type="Proteomes" id="UP000736335">
    <property type="component" value="Unassembled WGS sequence"/>
</dbReference>
<dbReference type="Pfam" id="PF10453">
    <property type="entry name" value="NUFIP1"/>
    <property type="match status" value="1"/>
</dbReference>
<organism evidence="3 4">
    <name type="scientific">Thelephora terrestris</name>
    <dbReference type="NCBI Taxonomy" id="56493"/>
    <lineage>
        <taxon>Eukaryota</taxon>
        <taxon>Fungi</taxon>
        <taxon>Dikarya</taxon>
        <taxon>Basidiomycota</taxon>
        <taxon>Agaricomycotina</taxon>
        <taxon>Agaricomycetes</taxon>
        <taxon>Thelephorales</taxon>
        <taxon>Thelephoraceae</taxon>
        <taxon>Thelephora</taxon>
    </lineage>
</organism>
<evidence type="ECO:0000259" key="2">
    <source>
        <dbReference type="Pfam" id="PF10453"/>
    </source>
</evidence>
<dbReference type="AlphaFoldDB" id="A0A9P6HGM3"/>
<dbReference type="GO" id="GO:0000492">
    <property type="term" value="P:box C/D snoRNP assembly"/>
    <property type="evidence" value="ECO:0007669"/>
    <property type="project" value="TreeGrafter"/>
</dbReference>
<dbReference type="PANTHER" id="PTHR13309">
    <property type="entry name" value="NUCLEAR FRAGILE X MENTAL RETARDATION PROTEIN INTERACTING PROTEIN 1"/>
    <property type="match status" value="1"/>
</dbReference>
<sequence>MFYSPVSSHYAQAYLQNSSGGFQQRTLPSQSASSVPAHPFTSQPRHRPQGTHKCTRDQCTFSGSQKAVEIHMMDRHLIYPPTSNNKQRDWDADPSLKGHPIVIQGTNLSLNTPEDIEAWIAERKKRFPTAKRVADKKTKLEEAIARGQLPFDDNSRFPKRPRLERPNHSANRGRGSGRGRRGRSGPPAVRDEVVTPKVSATPTQVTQDSSSLQLPPAQPSPVPPDDCDSSDPDDAPPEALPTKSTKNTVPEVPCPAENSRESGGVEVKPSMREKRTGPRRQPVRQPRGPPPVPFGQNTSLLRNLLLPEIKNTVSNLSQAIRFLVDNDFLENVELKPGDAERQKNMIQVVSSTENLPDKPE</sequence>
<comment type="caution">
    <text evidence="3">The sequence shown here is derived from an EMBL/GenBank/DDBJ whole genome shotgun (WGS) entry which is preliminary data.</text>
</comment>
<reference evidence="3" key="2">
    <citation type="submission" date="2020-11" db="EMBL/GenBank/DDBJ databases">
        <authorList>
            <consortium name="DOE Joint Genome Institute"/>
            <person name="Kuo A."/>
            <person name="Miyauchi S."/>
            <person name="Kiss E."/>
            <person name="Drula E."/>
            <person name="Kohler A."/>
            <person name="Sanchez-Garcia M."/>
            <person name="Andreopoulos B."/>
            <person name="Barry K.W."/>
            <person name="Bonito G."/>
            <person name="Buee M."/>
            <person name="Carver A."/>
            <person name="Chen C."/>
            <person name="Cichocki N."/>
            <person name="Clum A."/>
            <person name="Culley D."/>
            <person name="Crous P.W."/>
            <person name="Fauchery L."/>
            <person name="Girlanda M."/>
            <person name="Hayes R."/>
            <person name="Keri Z."/>
            <person name="Labutti K."/>
            <person name="Lipzen A."/>
            <person name="Lombard V."/>
            <person name="Magnuson J."/>
            <person name="Maillard F."/>
            <person name="Morin E."/>
            <person name="Murat C."/>
            <person name="Nolan M."/>
            <person name="Ohm R."/>
            <person name="Pangilinan J."/>
            <person name="Pereira M."/>
            <person name="Perotto S."/>
            <person name="Peter M."/>
            <person name="Riley R."/>
            <person name="Sitrit Y."/>
            <person name="Stielow B."/>
            <person name="Szollosi G."/>
            <person name="Zifcakova L."/>
            <person name="Stursova M."/>
            <person name="Spatafora J.W."/>
            <person name="Tedersoo L."/>
            <person name="Vaario L.-M."/>
            <person name="Yamada A."/>
            <person name="Yan M."/>
            <person name="Wang P."/>
            <person name="Xu J."/>
            <person name="Bruns T."/>
            <person name="Baldrian P."/>
            <person name="Vilgalys R."/>
            <person name="Henrissat B."/>
            <person name="Grigoriev I.V."/>
            <person name="Hibbett D."/>
            <person name="Nagy L.G."/>
            <person name="Martin F.M."/>
        </authorList>
    </citation>
    <scope>NUCLEOTIDE SEQUENCE</scope>
    <source>
        <strain evidence="3">UH-Tt-Lm1</strain>
    </source>
</reference>
<feature type="domain" description="FMR1-interacting protein 1 conserved" evidence="2">
    <location>
        <begin position="97"/>
        <end position="148"/>
    </location>
</feature>
<evidence type="ECO:0000313" key="3">
    <source>
        <dbReference type="EMBL" id="KAF9785498.1"/>
    </source>
</evidence>
<feature type="region of interest" description="Disordered" evidence="1">
    <location>
        <begin position="145"/>
        <end position="296"/>
    </location>
</feature>
<reference evidence="3" key="1">
    <citation type="journal article" date="2020" name="Nat. Commun.">
        <title>Large-scale genome sequencing of mycorrhizal fungi provides insights into the early evolution of symbiotic traits.</title>
        <authorList>
            <person name="Miyauchi S."/>
            <person name="Kiss E."/>
            <person name="Kuo A."/>
            <person name="Drula E."/>
            <person name="Kohler A."/>
            <person name="Sanchez-Garcia M."/>
            <person name="Morin E."/>
            <person name="Andreopoulos B."/>
            <person name="Barry K.W."/>
            <person name="Bonito G."/>
            <person name="Buee M."/>
            <person name="Carver A."/>
            <person name="Chen C."/>
            <person name="Cichocki N."/>
            <person name="Clum A."/>
            <person name="Culley D."/>
            <person name="Crous P.W."/>
            <person name="Fauchery L."/>
            <person name="Girlanda M."/>
            <person name="Hayes R.D."/>
            <person name="Keri Z."/>
            <person name="LaButti K."/>
            <person name="Lipzen A."/>
            <person name="Lombard V."/>
            <person name="Magnuson J."/>
            <person name="Maillard F."/>
            <person name="Murat C."/>
            <person name="Nolan M."/>
            <person name="Ohm R.A."/>
            <person name="Pangilinan J."/>
            <person name="Pereira M.F."/>
            <person name="Perotto S."/>
            <person name="Peter M."/>
            <person name="Pfister S."/>
            <person name="Riley R."/>
            <person name="Sitrit Y."/>
            <person name="Stielow J.B."/>
            <person name="Szollosi G."/>
            <person name="Zifcakova L."/>
            <person name="Stursova M."/>
            <person name="Spatafora J.W."/>
            <person name="Tedersoo L."/>
            <person name="Vaario L.M."/>
            <person name="Yamada A."/>
            <person name="Yan M."/>
            <person name="Wang P."/>
            <person name="Xu J."/>
            <person name="Bruns T."/>
            <person name="Baldrian P."/>
            <person name="Vilgalys R."/>
            <person name="Dunand C."/>
            <person name="Henrissat B."/>
            <person name="Grigoriev I.V."/>
            <person name="Hibbett D."/>
            <person name="Nagy L.G."/>
            <person name="Martin F.M."/>
        </authorList>
    </citation>
    <scope>NUCLEOTIDE SEQUENCE</scope>
    <source>
        <strain evidence="3">UH-Tt-Lm1</strain>
    </source>
</reference>
<gene>
    <name evidence="3" type="ORF">BJ322DRAFT_1005761</name>
</gene>
<dbReference type="EMBL" id="WIUZ02000007">
    <property type="protein sequence ID" value="KAF9785498.1"/>
    <property type="molecule type" value="Genomic_DNA"/>
</dbReference>
<dbReference type="OrthoDB" id="273070at2759"/>
<name>A0A9P6HGM3_9AGAM</name>